<dbReference type="PROSITE" id="PS00622">
    <property type="entry name" value="HTH_LUXR_1"/>
    <property type="match status" value="1"/>
</dbReference>
<feature type="domain" description="HTH luxR-type" evidence="4">
    <location>
        <begin position="566"/>
        <end position="631"/>
    </location>
</feature>
<keyword evidence="3" id="KW-0804">Transcription</keyword>
<protein>
    <submittedName>
        <fullName evidence="5">LuxR C-terminal-related transcriptional regulator</fullName>
    </submittedName>
</protein>
<dbReference type="Pfam" id="PF00196">
    <property type="entry name" value="GerE"/>
    <property type="match status" value="1"/>
</dbReference>
<evidence type="ECO:0000256" key="2">
    <source>
        <dbReference type="ARBA" id="ARBA00023125"/>
    </source>
</evidence>
<dbReference type="PROSITE" id="PS50043">
    <property type="entry name" value="HTH_LUXR_2"/>
    <property type="match status" value="1"/>
</dbReference>
<sequence length="634" mass="71461">MDSAEALIVSDLLATLDGQHVALLSRLAYQPQGIPLDEISPALLDSLTGRLRSTLVADKAAGVLRPRSPHVGALLASAFDGAALREDTSGGAALLRALSQAQARNDFDTALRLFRSGGGHFFMHFFGMEACQQAIAGFPEQMRRETRTLIFASAMHALKAGNVSRARHLIAHHFGAEANDLTRVLEKTDRYCLDFRLFRFLMAMYEDRPITDTMRERLFDALGEVPLEDHLQRGSFYNAMLEVFVRRRQFDAAVELARRARFHYQRAEAHLLGFYIDLYLAILALMRGTLPAAKSHLRDAGETLQKVPFETPSDKRILGLVSAVIRYEQGEVRPLVDFLNDEFDQFAYGEIWPTVAELAINYGGQALSRCIAIPAARVFLDKWRVQEWRSNRFRTLITLREVAILQSGNRWQEAADLLTAVQSRINRTWVEGAADNLLRLVDPQEIALAMAWLRHLIWEVPSRPMLREQLAALLRNDHVTERQRITLLLWSAHVARHQRDITAARSALLKVLEASARLGSIIPLVDDAAMLERLLADKRLRQFVLASSETRQVVRRIRAMETPIAEGARRAGLTRREMKVLLLVVEGGTNKYVARQLGISEVTVKFHLSNIYRKIGCRRRSEAVATARALGWVA</sequence>
<dbReference type="InterPro" id="IPR016032">
    <property type="entry name" value="Sig_transdc_resp-reg_C-effctor"/>
</dbReference>
<dbReference type="SUPFAM" id="SSF46894">
    <property type="entry name" value="C-terminal effector domain of the bipartite response regulators"/>
    <property type="match status" value="1"/>
</dbReference>
<dbReference type="Gene3D" id="1.10.10.10">
    <property type="entry name" value="Winged helix-like DNA-binding domain superfamily/Winged helix DNA-binding domain"/>
    <property type="match status" value="1"/>
</dbReference>
<evidence type="ECO:0000313" key="6">
    <source>
        <dbReference type="Proteomes" id="UP001589755"/>
    </source>
</evidence>
<dbReference type="EMBL" id="JBHLXD010000001">
    <property type="protein sequence ID" value="MFC0206809.1"/>
    <property type="molecule type" value="Genomic_DNA"/>
</dbReference>
<dbReference type="CDD" id="cd06170">
    <property type="entry name" value="LuxR_C_like"/>
    <property type="match status" value="1"/>
</dbReference>
<dbReference type="InterPro" id="IPR000792">
    <property type="entry name" value="Tscrpt_reg_LuxR_C"/>
</dbReference>
<gene>
    <name evidence="5" type="ORF">ACFFJ2_00165</name>
</gene>
<evidence type="ECO:0000313" key="5">
    <source>
        <dbReference type="EMBL" id="MFC0206809.1"/>
    </source>
</evidence>
<reference evidence="5 6" key="1">
    <citation type="submission" date="2024-09" db="EMBL/GenBank/DDBJ databases">
        <authorList>
            <person name="Sun Q."/>
            <person name="Mori K."/>
        </authorList>
    </citation>
    <scope>NUCLEOTIDE SEQUENCE [LARGE SCALE GENOMIC DNA]</scope>
    <source>
        <strain evidence="5 6">CCM 8543</strain>
    </source>
</reference>
<keyword evidence="1" id="KW-0805">Transcription regulation</keyword>
<dbReference type="PRINTS" id="PR00038">
    <property type="entry name" value="HTHLUXR"/>
</dbReference>
<keyword evidence="6" id="KW-1185">Reference proteome</keyword>
<organism evidence="5 6">
    <name type="scientific">Chelativorans intermedius</name>
    <dbReference type="NCBI Taxonomy" id="515947"/>
    <lineage>
        <taxon>Bacteria</taxon>
        <taxon>Pseudomonadati</taxon>
        <taxon>Pseudomonadota</taxon>
        <taxon>Alphaproteobacteria</taxon>
        <taxon>Hyphomicrobiales</taxon>
        <taxon>Phyllobacteriaceae</taxon>
        <taxon>Chelativorans</taxon>
    </lineage>
</organism>
<proteinExistence type="predicted"/>
<dbReference type="Proteomes" id="UP001589755">
    <property type="component" value="Unassembled WGS sequence"/>
</dbReference>
<evidence type="ECO:0000259" key="4">
    <source>
        <dbReference type="PROSITE" id="PS50043"/>
    </source>
</evidence>
<dbReference type="InterPro" id="IPR036388">
    <property type="entry name" value="WH-like_DNA-bd_sf"/>
</dbReference>
<evidence type="ECO:0000256" key="1">
    <source>
        <dbReference type="ARBA" id="ARBA00023015"/>
    </source>
</evidence>
<comment type="caution">
    <text evidence="5">The sequence shown here is derived from an EMBL/GenBank/DDBJ whole genome shotgun (WGS) entry which is preliminary data.</text>
</comment>
<keyword evidence="2" id="KW-0238">DNA-binding</keyword>
<dbReference type="SMART" id="SM00421">
    <property type="entry name" value="HTH_LUXR"/>
    <property type="match status" value="1"/>
</dbReference>
<accession>A0ABV6D2E6</accession>
<dbReference type="PANTHER" id="PTHR44688">
    <property type="entry name" value="DNA-BINDING TRANSCRIPTIONAL ACTIVATOR DEVR_DOSR"/>
    <property type="match status" value="1"/>
</dbReference>
<evidence type="ECO:0000256" key="3">
    <source>
        <dbReference type="ARBA" id="ARBA00023163"/>
    </source>
</evidence>
<name>A0ABV6D2E6_9HYPH</name>
<dbReference type="PANTHER" id="PTHR44688:SF16">
    <property type="entry name" value="DNA-BINDING TRANSCRIPTIONAL ACTIVATOR DEVR_DOSR"/>
    <property type="match status" value="1"/>
</dbReference>
<dbReference type="RefSeq" id="WP_261519010.1">
    <property type="nucleotide sequence ID" value="NZ_JAODNW010000002.1"/>
</dbReference>